<evidence type="ECO:0000313" key="2">
    <source>
        <dbReference type="Proteomes" id="UP000011682"/>
    </source>
</evidence>
<reference evidence="1" key="1">
    <citation type="submission" date="2013-05" db="EMBL/GenBank/DDBJ databases">
        <title>Genome assembly of Cystobacter fuscus DSM 2262.</title>
        <authorList>
            <person name="Sharma G."/>
            <person name="Khatri I."/>
            <person name="Kaur C."/>
            <person name="Mayilraj S."/>
            <person name="Subramanian S."/>
        </authorList>
    </citation>
    <scope>NUCLEOTIDE SEQUENCE [LARGE SCALE GENOMIC DNA]</scope>
    <source>
        <strain evidence="1">DSM 2262</strain>
    </source>
</reference>
<accession>S9PFT4</accession>
<dbReference type="EMBL" id="ANAH02000010">
    <property type="protein sequence ID" value="EPX61257.1"/>
    <property type="molecule type" value="Genomic_DNA"/>
</dbReference>
<proteinExistence type="predicted"/>
<name>S9PFT4_CYSF2</name>
<comment type="caution">
    <text evidence="1">The sequence shown here is derived from an EMBL/GenBank/DDBJ whole genome shotgun (WGS) entry which is preliminary data.</text>
</comment>
<gene>
    <name evidence="1" type="ORF">D187_001040</name>
</gene>
<dbReference type="RefSeq" id="WP_002622061.1">
    <property type="nucleotide sequence ID" value="NZ_ANAH02000010.1"/>
</dbReference>
<protein>
    <recommendedName>
        <fullName evidence="3">Lipoprotein</fullName>
    </recommendedName>
</protein>
<organism evidence="1 2">
    <name type="scientific">Cystobacter fuscus (strain ATCC 25194 / DSM 2262 / NBRC 100088 / M29)</name>
    <dbReference type="NCBI Taxonomy" id="1242864"/>
    <lineage>
        <taxon>Bacteria</taxon>
        <taxon>Pseudomonadati</taxon>
        <taxon>Myxococcota</taxon>
        <taxon>Myxococcia</taxon>
        <taxon>Myxococcales</taxon>
        <taxon>Cystobacterineae</taxon>
        <taxon>Archangiaceae</taxon>
        <taxon>Cystobacter</taxon>
    </lineage>
</organism>
<keyword evidence="2" id="KW-1185">Reference proteome</keyword>
<dbReference type="Proteomes" id="UP000011682">
    <property type="component" value="Unassembled WGS sequence"/>
</dbReference>
<dbReference type="AlphaFoldDB" id="S9PFT4"/>
<evidence type="ECO:0008006" key="3">
    <source>
        <dbReference type="Google" id="ProtNLM"/>
    </source>
</evidence>
<sequence>MKFSRNTRMSSLPIRARLVVPLVGSALLQACSHGGSTAAFSASLLRHVTDSGVELNGDRLELGRPKEELPPWCNPFSKKTLSCAHVHLAKPWEVGIWPAGNVRTIVLWSIQGPSDFICRLYTSMDSDFRQHAGQPRSAVPCACGNHGCEDPRASSREWRLSEKVELDLDTVIHAEAPFAPDGTPISTLIVTVSQAFESQ</sequence>
<dbReference type="PROSITE" id="PS51257">
    <property type="entry name" value="PROKAR_LIPOPROTEIN"/>
    <property type="match status" value="1"/>
</dbReference>
<evidence type="ECO:0000313" key="1">
    <source>
        <dbReference type="EMBL" id="EPX61257.1"/>
    </source>
</evidence>